<dbReference type="SUPFAM" id="SSF57850">
    <property type="entry name" value="RING/U-box"/>
    <property type="match status" value="1"/>
</dbReference>
<feature type="domain" description="Helicase ATP-binding" evidence="7">
    <location>
        <begin position="62"/>
        <end position="246"/>
    </location>
</feature>
<dbReference type="GO" id="GO:0008270">
    <property type="term" value="F:zinc ion binding"/>
    <property type="evidence" value="ECO:0007669"/>
    <property type="project" value="UniProtKB-KW"/>
</dbReference>
<dbReference type="Gene3D" id="3.30.40.10">
    <property type="entry name" value="Zinc/RING finger domain, C3HC4 (zinc finger)"/>
    <property type="match status" value="1"/>
</dbReference>
<dbReference type="InterPro" id="IPR001841">
    <property type="entry name" value="Znf_RING"/>
</dbReference>
<organism evidence="9 10">
    <name type="scientific">Symbiodinium microadriaticum</name>
    <name type="common">Dinoflagellate</name>
    <name type="synonym">Zooxanthella microadriatica</name>
    <dbReference type="NCBI Taxonomy" id="2951"/>
    <lineage>
        <taxon>Eukaryota</taxon>
        <taxon>Sar</taxon>
        <taxon>Alveolata</taxon>
        <taxon>Dinophyceae</taxon>
        <taxon>Suessiales</taxon>
        <taxon>Symbiodiniaceae</taxon>
        <taxon>Symbiodinium</taxon>
    </lineage>
</organism>
<dbReference type="CDD" id="cd18793">
    <property type="entry name" value="SF2_C_SNF"/>
    <property type="match status" value="1"/>
</dbReference>
<dbReference type="OrthoDB" id="423559at2759"/>
<keyword evidence="4" id="KW-0067">ATP-binding</keyword>
<reference evidence="9 10" key="1">
    <citation type="submission" date="2016-02" db="EMBL/GenBank/DDBJ databases">
        <title>Genome analysis of coral dinoflagellate symbionts highlights evolutionary adaptations to a symbiotic lifestyle.</title>
        <authorList>
            <person name="Aranda M."/>
            <person name="Li Y."/>
            <person name="Liew Y.J."/>
            <person name="Baumgarten S."/>
            <person name="Simakov O."/>
            <person name="Wilson M."/>
            <person name="Piel J."/>
            <person name="Ashoor H."/>
            <person name="Bougouffa S."/>
            <person name="Bajic V.B."/>
            <person name="Ryu T."/>
            <person name="Ravasi T."/>
            <person name="Bayer T."/>
            <person name="Micklem G."/>
            <person name="Kim H."/>
            <person name="Bhak J."/>
            <person name="Lajeunesse T.C."/>
            <person name="Voolstra C.R."/>
        </authorList>
    </citation>
    <scope>NUCLEOTIDE SEQUENCE [LARGE SCALE GENOMIC DNA]</scope>
    <source>
        <strain evidence="9 10">CCMP2467</strain>
    </source>
</reference>
<keyword evidence="10" id="KW-1185">Reference proteome</keyword>
<evidence type="ECO:0000313" key="9">
    <source>
        <dbReference type="EMBL" id="OLQ14080.1"/>
    </source>
</evidence>
<dbReference type="GO" id="GO:0005524">
    <property type="term" value="F:ATP binding"/>
    <property type="evidence" value="ECO:0007669"/>
    <property type="project" value="UniProtKB-KW"/>
</dbReference>
<accession>A0A1Q9F301</accession>
<dbReference type="AlphaFoldDB" id="A0A1Q9F301"/>
<dbReference type="Gene3D" id="3.40.50.300">
    <property type="entry name" value="P-loop containing nucleotide triphosphate hydrolases"/>
    <property type="match status" value="1"/>
</dbReference>
<dbReference type="EMBL" id="LSRX01000020">
    <property type="protein sequence ID" value="OLQ14080.1"/>
    <property type="molecule type" value="Genomic_DNA"/>
</dbReference>
<keyword evidence="1" id="KW-0547">Nucleotide-binding</keyword>
<keyword evidence="5" id="KW-0479">Metal-binding</keyword>
<keyword evidence="5" id="KW-0863">Zinc-finger</keyword>
<dbReference type="InterPro" id="IPR038718">
    <property type="entry name" value="SNF2-like_sf"/>
</dbReference>
<name>A0A1Q9F301_SYMMI</name>
<dbReference type="GO" id="GO:0008094">
    <property type="term" value="F:ATP-dependent activity, acting on DNA"/>
    <property type="evidence" value="ECO:0007669"/>
    <property type="project" value="TreeGrafter"/>
</dbReference>
<dbReference type="PROSITE" id="PS51194">
    <property type="entry name" value="HELICASE_CTER"/>
    <property type="match status" value="1"/>
</dbReference>
<proteinExistence type="predicted"/>
<dbReference type="GO" id="GO:0004386">
    <property type="term" value="F:helicase activity"/>
    <property type="evidence" value="ECO:0007669"/>
    <property type="project" value="UniProtKB-KW"/>
</dbReference>
<dbReference type="InterPro" id="IPR000330">
    <property type="entry name" value="SNF2_N"/>
</dbReference>
<dbReference type="PROSITE" id="PS50089">
    <property type="entry name" value="ZF_RING_2"/>
    <property type="match status" value="1"/>
</dbReference>
<evidence type="ECO:0000259" key="6">
    <source>
        <dbReference type="PROSITE" id="PS50089"/>
    </source>
</evidence>
<dbReference type="Pfam" id="PF00176">
    <property type="entry name" value="SNF2-rel_dom"/>
    <property type="match status" value="1"/>
</dbReference>
<dbReference type="SUPFAM" id="SSF52540">
    <property type="entry name" value="P-loop containing nucleoside triphosphate hydrolases"/>
    <property type="match status" value="2"/>
</dbReference>
<dbReference type="InterPro" id="IPR001650">
    <property type="entry name" value="Helicase_C-like"/>
</dbReference>
<evidence type="ECO:0000256" key="2">
    <source>
        <dbReference type="ARBA" id="ARBA00022801"/>
    </source>
</evidence>
<dbReference type="GO" id="GO:0016787">
    <property type="term" value="F:hydrolase activity"/>
    <property type="evidence" value="ECO:0007669"/>
    <property type="project" value="UniProtKB-KW"/>
</dbReference>
<dbReference type="SMART" id="SM00487">
    <property type="entry name" value="DEXDc"/>
    <property type="match status" value="1"/>
</dbReference>
<sequence>MRSQRCAAANGHGAGYAGSPSLSVQLLNNDEDLPATQPPHFRPALPLFDYQLRSLGWMMAREDATEGIRGGILADSIGFGKTTITLALMDHRRCKELPVTSKDLIPSRATLIMMPPNLWRQWQNEIQKFLPVGSLRVLAAANGGELRKLSVEDIQETDVLIVPYQIFRGRAYAGLKLRLKHFYWHRIIADEFHELIGAAVDGEHPFNEAKHQLSHLQADSRWGLTSTPPFKTVAEAAITATFFQMTVKRTEQDCRLFIEKMVRQNTNSVKLPDVVQHKVEVLQSRHERALYLQHERESQQTQSHQTGVLWDCASLHFVHCEGSPRRKMKSPEQLCLDMLKRNQEETRKLDNNLFEHSVKIEAYFRAYRQLLENSAMGSHDDLLARRAEGEAAPGREQGLQQQDDLKSRLQSCRQLDEESYLSEGRKAANAMRVRCIEEAAVQKQIHRNDVLETAGARISFEKLLAAIDRECHNELSCMRLLEQHLTKSLLFERSLQDTEEVFECPICYDDFAWSECGIAPCAHKACMRCWGICLHQDGRCPICRSEVMIQRVVSVDIPKAFMQQMPDTRSLVQKLGQHHNRRQSLEMYSAYGSKLQSVMETIHGIWDSQSGAKILVFCQSEELRSTADAAFWSFGVEHVTLKGDALERSKAVNRFVESPQTNVMLLSMEISPSGLNLTIANHIILVQPTKRSEDETSVDFEEQAIGRCWRTGQQSIVHVWPHEMALCAAMFRGKWPRMISKALWQTARLQEKTLSQHSGSYCYIRTVARDREPGMLRSAILREAHVPWYKKFNWYSFALYRYKVYDVIWRVSATATIGACLYLSVAVVQTWNASVHRTWQHYARKERERAELMDFIRQAREKGTLPPSKVAGFE</sequence>
<dbReference type="GO" id="GO:0006281">
    <property type="term" value="P:DNA repair"/>
    <property type="evidence" value="ECO:0007669"/>
    <property type="project" value="TreeGrafter"/>
</dbReference>
<evidence type="ECO:0000259" key="7">
    <source>
        <dbReference type="PROSITE" id="PS51192"/>
    </source>
</evidence>
<dbReference type="Gene3D" id="3.40.50.10810">
    <property type="entry name" value="Tandem AAA-ATPase domain"/>
    <property type="match status" value="1"/>
</dbReference>
<dbReference type="PANTHER" id="PTHR45626:SF26">
    <property type="entry name" value="FAMILY HELICASE, PUTATIVE (AFU_ORTHOLOGUE AFUA_2G09120)-RELATED"/>
    <property type="match status" value="1"/>
</dbReference>
<evidence type="ECO:0000313" key="10">
    <source>
        <dbReference type="Proteomes" id="UP000186817"/>
    </source>
</evidence>
<evidence type="ECO:0000256" key="3">
    <source>
        <dbReference type="ARBA" id="ARBA00022806"/>
    </source>
</evidence>
<evidence type="ECO:0000256" key="1">
    <source>
        <dbReference type="ARBA" id="ARBA00022741"/>
    </source>
</evidence>
<gene>
    <name evidence="9" type="ORF">AK812_SmicGene1868</name>
</gene>
<feature type="domain" description="RING-type" evidence="6">
    <location>
        <begin position="504"/>
        <end position="544"/>
    </location>
</feature>
<keyword evidence="2" id="KW-0378">Hydrolase</keyword>
<evidence type="ECO:0000256" key="4">
    <source>
        <dbReference type="ARBA" id="ARBA00022840"/>
    </source>
</evidence>
<dbReference type="PANTHER" id="PTHR45626">
    <property type="entry name" value="TRANSCRIPTION TERMINATION FACTOR 2-RELATED"/>
    <property type="match status" value="1"/>
</dbReference>
<dbReference type="OMA" id="HEMALCA"/>
<dbReference type="InterPro" id="IPR049730">
    <property type="entry name" value="SNF2/RAD54-like_C"/>
</dbReference>
<evidence type="ECO:0000259" key="8">
    <source>
        <dbReference type="PROSITE" id="PS51194"/>
    </source>
</evidence>
<keyword evidence="5" id="KW-0862">Zinc</keyword>
<evidence type="ECO:0000256" key="5">
    <source>
        <dbReference type="PROSITE-ProRule" id="PRU00175"/>
    </source>
</evidence>
<dbReference type="InterPro" id="IPR014001">
    <property type="entry name" value="Helicase_ATP-bd"/>
</dbReference>
<protein>
    <submittedName>
        <fullName evidence="9">Putative ATP-dependent helicase C17A2.12</fullName>
    </submittedName>
</protein>
<comment type="caution">
    <text evidence="9">The sequence shown here is derived from an EMBL/GenBank/DDBJ whole genome shotgun (WGS) entry which is preliminary data.</text>
</comment>
<dbReference type="InterPro" id="IPR050628">
    <property type="entry name" value="SNF2_RAD54_helicase_TF"/>
</dbReference>
<dbReference type="PROSITE" id="PS51192">
    <property type="entry name" value="HELICASE_ATP_BIND_1"/>
    <property type="match status" value="1"/>
</dbReference>
<feature type="domain" description="Helicase C-terminal" evidence="8">
    <location>
        <begin position="594"/>
        <end position="755"/>
    </location>
</feature>
<dbReference type="InterPro" id="IPR013083">
    <property type="entry name" value="Znf_RING/FYVE/PHD"/>
</dbReference>
<dbReference type="Pfam" id="PF00271">
    <property type="entry name" value="Helicase_C"/>
    <property type="match status" value="1"/>
</dbReference>
<dbReference type="Proteomes" id="UP000186817">
    <property type="component" value="Unassembled WGS sequence"/>
</dbReference>
<keyword evidence="3 9" id="KW-0347">Helicase</keyword>
<dbReference type="GO" id="GO:0005634">
    <property type="term" value="C:nucleus"/>
    <property type="evidence" value="ECO:0007669"/>
    <property type="project" value="TreeGrafter"/>
</dbReference>
<dbReference type="InterPro" id="IPR027417">
    <property type="entry name" value="P-loop_NTPase"/>
</dbReference>